<gene>
    <name evidence="2" type="ORF">SAMN04488556_0303</name>
</gene>
<dbReference type="AlphaFoldDB" id="A0A1I6P3T2"/>
<organism evidence="2 3">
    <name type="scientific">Halostagnicola kamekurae</name>
    <dbReference type="NCBI Taxonomy" id="619731"/>
    <lineage>
        <taxon>Archaea</taxon>
        <taxon>Methanobacteriati</taxon>
        <taxon>Methanobacteriota</taxon>
        <taxon>Stenosarchaea group</taxon>
        <taxon>Halobacteria</taxon>
        <taxon>Halobacteriales</taxon>
        <taxon>Natrialbaceae</taxon>
        <taxon>Halostagnicola</taxon>
    </lineage>
</organism>
<accession>A0A1I6P3T2</accession>
<dbReference type="RefSeq" id="WP_092900618.1">
    <property type="nucleotide sequence ID" value="NZ_FOZS01000001.1"/>
</dbReference>
<dbReference type="OrthoDB" id="169406at2157"/>
<keyword evidence="1" id="KW-1133">Transmembrane helix</keyword>
<keyword evidence="1" id="KW-0472">Membrane</keyword>
<keyword evidence="1" id="KW-0812">Transmembrane</keyword>
<protein>
    <submittedName>
        <fullName evidence="2">Uncharacterized protein</fullName>
    </submittedName>
</protein>
<name>A0A1I6P3T2_9EURY</name>
<feature type="transmembrane region" description="Helical" evidence="1">
    <location>
        <begin position="61"/>
        <end position="82"/>
    </location>
</feature>
<evidence type="ECO:0000256" key="1">
    <source>
        <dbReference type="SAM" id="Phobius"/>
    </source>
</evidence>
<sequence>MRPTIPARSTLSLAVSAGVVALGVAVNDGFAPSLRTVLALAITAVGLFGIGIVVRDRSLESLRLAAGQFWAGAFVAFLPYGLATSPNSEAAAALGDAFAGPLAFVALEAVAGAGVLCATLVTVLYAFASYGIYPGRPTPEERVLERQRNE</sequence>
<feature type="transmembrane region" description="Helical" evidence="1">
    <location>
        <begin position="102"/>
        <end position="127"/>
    </location>
</feature>
<evidence type="ECO:0000313" key="2">
    <source>
        <dbReference type="EMBL" id="SFS34852.1"/>
    </source>
</evidence>
<keyword evidence="3" id="KW-1185">Reference proteome</keyword>
<dbReference type="EMBL" id="FOZS01000001">
    <property type="protein sequence ID" value="SFS34852.1"/>
    <property type="molecule type" value="Genomic_DNA"/>
</dbReference>
<reference evidence="3" key="1">
    <citation type="submission" date="2016-10" db="EMBL/GenBank/DDBJ databases">
        <authorList>
            <person name="Varghese N."/>
            <person name="Submissions S."/>
        </authorList>
    </citation>
    <scope>NUCLEOTIDE SEQUENCE [LARGE SCALE GENOMIC DNA]</scope>
    <source>
        <strain evidence="3">DSM 22427</strain>
    </source>
</reference>
<dbReference type="Proteomes" id="UP000199199">
    <property type="component" value="Unassembled WGS sequence"/>
</dbReference>
<feature type="transmembrane region" description="Helical" evidence="1">
    <location>
        <begin position="37"/>
        <end position="54"/>
    </location>
</feature>
<proteinExistence type="predicted"/>
<evidence type="ECO:0000313" key="3">
    <source>
        <dbReference type="Proteomes" id="UP000199199"/>
    </source>
</evidence>